<dbReference type="AlphaFoldDB" id="A0A0P1EUV3"/>
<proteinExistence type="predicted"/>
<dbReference type="GO" id="GO:0102082">
    <property type="term" value="F:demethylrebeccamycin--D-glucose O-methyltransferase activity"/>
    <property type="evidence" value="ECO:0007669"/>
    <property type="project" value="UniProtKB-EC"/>
</dbReference>
<evidence type="ECO:0000256" key="1">
    <source>
        <dbReference type="ARBA" id="ARBA00022603"/>
    </source>
</evidence>
<sequence>MNDGWETSASAWIASMGETGDFSREFVLDAPMQARVVASGAQSVLDLGCGEGRFCRRLASAVQTVVGIDPTESLVAHARSRGQASYHVAKAEDLPFSEAQFDMVVSYLTLIDIPDIPAALRETHRVLRPGGRFLIANLNSFTTACQSKGTPVKNADGTTTLTMDRYLDSFPSWAEWSGIRIQNWHRPQAFYMQALLSAGFQLIHFDEPRASGGARAETYNRAPYLHIMEWQKPAS</sequence>
<dbReference type="Gene3D" id="3.40.50.150">
    <property type="entry name" value="Vaccinia Virus protein VP39"/>
    <property type="match status" value="1"/>
</dbReference>
<evidence type="ECO:0000259" key="4">
    <source>
        <dbReference type="Pfam" id="PF08241"/>
    </source>
</evidence>
<dbReference type="Pfam" id="PF08241">
    <property type="entry name" value="Methyltransf_11"/>
    <property type="match status" value="1"/>
</dbReference>
<dbReference type="PANTHER" id="PTHR43464:SF19">
    <property type="entry name" value="UBIQUINONE BIOSYNTHESIS O-METHYLTRANSFERASE, MITOCHONDRIAL"/>
    <property type="match status" value="1"/>
</dbReference>
<dbReference type="CDD" id="cd02440">
    <property type="entry name" value="AdoMet_MTases"/>
    <property type="match status" value="1"/>
</dbReference>
<dbReference type="GO" id="GO:0032259">
    <property type="term" value="P:methylation"/>
    <property type="evidence" value="ECO:0007669"/>
    <property type="project" value="UniProtKB-KW"/>
</dbReference>
<keyword evidence="6" id="KW-1185">Reference proteome</keyword>
<dbReference type="OrthoDB" id="8153637at2"/>
<dbReference type="STRING" id="321267.SHM7688_03622"/>
<keyword evidence="2 5" id="KW-0808">Transferase</keyword>
<evidence type="ECO:0000256" key="3">
    <source>
        <dbReference type="ARBA" id="ARBA00022691"/>
    </source>
</evidence>
<gene>
    <name evidence="5" type="primary">rebM</name>
    <name evidence="5" type="ORF">SHM7688_03622</name>
</gene>
<feature type="domain" description="Methyltransferase type 11" evidence="4">
    <location>
        <begin position="45"/>
        <end position="135"/>
    </location>
</feature>
<dbReference type="EC" id="2.1.1.164" evidence="5"/>
<dbReference type="InterPro" id="IPR029063">
    <property type="entry name" value="SAM-dependent_MTases_sf"/>
</dbReference>
<keyword evidence="3" id="KW-0949">S-adenosyl-L-methionine</keyword>
<dbReference type="PANTHER" id="PTHR43464">
    <property type="entry name" value="METHYLTRANSFERASE"/>
    <property type="match status" value="1"/>
</dbReference>
<evidence type="ECO:0000313" key="6">
    <source>
        <dbReference type="Proteomes" id="UP000054823"/>
    </source>
</evidence>
<dbReference type="GO" id="GO:0008757">
    <property type="term" value="F:S-adenosylmethionine-dependent methyltransferase activity"/>
    <property type="evidence" value="ECO:0007669"/>
    <property type="project" value="InterPro"/>
</dbReference>
<reference evidence="5 6" key="1">
    <citation type="submission" date="2015-09" db="EMBL/GenBank/DDBJ databases">
        <authorList>
            <consortium name="Swine Surveillance"/>
        </authorList>
    </citation>
    <scope>NUCLEOTIDE SEQUENCE [LARGE SCALE GENOMIC DNA]</scope>
    <source>
        <strain evidence="5 6">CECT 7688</strain>
    </source>
</reference>
<dbReference type="Proteomes" id="UP000054823">
    <property type="component" value="Unassembled WGS sequence"/>
</dbReference>
<dbReference type="EMBL" id="CYPW01000040">
    <property type="protein sequence ID" value="CUH54152.1"/>
    <property type="molecule type" value="Genomic_DNA"/>
</dbReference>
<protein>
    <submittedName>
        <fullName evidence="5">Demethylrebeccamycin-D-glucose O-methyltransferase</fullName>
        <ecNumber evidence="5">2.1.1.164</ecNumber>
    </submittedName>
</protein>
<evidence type="ECO:0000256" key="2">
    <source>
        <dbReference type="ARBA" id="ARBA00022679"/>
    </source>
</evidence>
<dbReference type="InterPro" id="IPR013216">
    <property type="entry name" value="Methyltransf_11"/>
</dbReference>
<dbReference type="SUPFAM" id="SSF53335">
    <property type="entry name" value="S-adenosyl-L-methionine-dependent methyltransferases"/>
    <property type="match status" value="1"/>
</dbReference>
<dbReference type="RefSeq" id="WP_058241307.1">
    <property type="nucleotide sequence ID" value="NZ_CYPW01000040.1"/>
</dbReference>
<organism evidence="5 6">
    <name type="scientific">Shimia marina</name>
    <dbReference type="NCBI Taxonomy" id="321267"/>
    <lineage>
        <taxon>Bacteria</taxon>
        <taxon>Pseudomonadati</taxon>
        <taxon>Pseudomonadota</taxon>
        <taxon>Alphaproteobacteria</taxon>
        <taxon>Rhodobacterales</taxon>
        <taxon>Roseobacteraceae</taxon>
    </lineage>
</organism>
<evidence type="ECO:0000313" key="5">
    <source>
        <dbReference type="EMBL" id="CUH54152.1"/>
    </source>
</evidence>
<name>A0A0P1EUV3_9RHOB</name>
<keyword evidence="1 5" id="KW-0489">Methyltransferase</keyword>
<accession>A0A0P1EUV3</accession>